<gene>
    <name evidence="1" type="ORF">SAMN04488008_104371</name>
</gene>
<dbReference type="Proteomes" id="UP000198990">
    <property type="component" value="Unassembled WGS sequence"/>
</dbReference>
<sequence>MIVGRKMTCVINRKIGFFNDDLESERKQDKRKNGTFRMYLANSIKVIPQPKSAQKHNTLYSTYHFKLFSILLI</sequence>
<protein>
    <submittedName>
        <fullName evidence="1">Uncharacterized protein</fullName>
    </submittedName>
</protein>
<reference evidence="2" key="1">
    <citation type="submission" date="2016-10" db="EMBL/GenBank/DDBJ databases">
        <authorList>
            <person name="Varghese N."/>
            <person name="Submissions S."/>
        </authorList>
    </citation>
    <scope>NUCLEOTIDE SEQUENCE [LARGE SCALE GENOMIC DNA]</scope>
    <source>
        <strain evidence="2">DSM 16471</strain>
    </source>
</reference>
<evidence type="ECO:0000313" key="2">
    <source>
        <dbReference type="Proteomes" id="UP000198990"/>
    </source>
</evidence>
<dbReference type="AlphaFoldDB" id="A0A1H7RRN1"/>
<name>A0A1H7RRN1_9FLAO</name>
<evidence type="ECO:0000313" key="1">
    <source>
        <dbReference type="EMBL" id="SEL62678.1"/>
    </source>
</evidence>
<accession>A0A1H7RRN1</accession>
<dbReference type="EMBL" id="FNZN01000004">
    <property type="protein sequence ID" value="SEL62678.1"/>
    <property type="molecule type" value="Genomic_DNA"/>
</dbReference>
<organism evidence="1 2">
    <name type="scientific">Maribacter orientalis</name>
    <dbReference type="NCBI Taxonomy" id="228957"/>
    <lineage>
        <taxon>Bacteria</taxon>
        <taxon>Pseudomonadati</taxon>
        <taxon>Bacteroidota</taxon>
        <taxon>Flavobacteriia</taxon>
        <taxon>Flavobacteriales</taxon>
        <taxon>Flavobacteriaceae</taxon>
        <taxon>Maribacter</taxon>
    </lineage>
</organism>
<keyword evidence="2" id="KW-1185">Reference proteome</keyword>
<proteinExistence type="predicted"/>